<proteinExistence type="predicted"/>
<sequence length="166" mass="18442">MANIRPFTINVPDAKIERLRQKLALYDPPNEVSVGAEQTLPSWARGPPVSEINRLVSTWQTSYDWHKAEAHLNTFPQFIASIDIDGFGVYDIHHIHKRSSKPDSIPLLFLHGWPGSFVEATKIIDDLAQGDGAADTRTFHVVVPSLIDFGFSSPSRAVSSQRARAP</sequence>
<protein>
    <submittedName>
        <fullName evidence="1">Uncharacterized protein</fullName>
    </submittedName>
</protein>
<dbReference type="EMBL" id="JAPDGR010001177">
    <property type="protein sequence ID" value="KAJ2985035.1"/>
    <property type="molecule type" value="Genomic_DNA"/>
</dbReference>
<reference evidence="1" key="1">
    <citation type="submission" date="2022-10" db="EMBL/GenBank/DDBJ databases">
        <title>Genome Sequence of Xylaria curta.</title>
        <authorList>
            <person name="Buettner E."/>
        </authorList>
    </citation>
    <scope>NUCLEOTIDE SEQUENCE</scope>
    <source>
        <strain evidence="1">Babe10</strain>
    </source>
</reference>
<evidence type="ECO:0000313" key="2">
    <source>
        <dbReference type="Proteomes" id="UP001143856"/>
    </source>
</evidence>
<dbReference type="Proteomes" id="UP001143856">
    <property type="component" value="Unassembled WGS sequence"/>
</dbReference>
<organism evidence="1 2">
    <name type="scientific">Xylaria curta</name>
    <dbReference type="NCBI Taxonomy" id="42375"/>
    <lineage>
        <taxon>Eukaryota</taxon>
        <taxon>Fungi</taxon>
        <taxon>Dikarya</taxon>
        <taxon>Ascomycota</taxon>
        <taxon>Pezizomycotina</taxon>
        <taxon>Sordariomycetes</taxon>
        <taxon>Xylariomycetidae</taxon>
        <taxon>Xylariales</taxon>
        <taxon>Xylariaceae</taxon>
        <taxon>Xylaria</taxon>
    </lineage>
</organism>
<accession>A0ACC1P041</accession>
<name>A0ACC1P041_9PEZI</name>
<comment type="caution">
    <text evidence="1">The sequence shown here is derived from an EMBL/GenBank/DDBJ whole genome shotgun (WGS) entry which is preliminary data.</text>
</comment>
<evidence type="ECO:0000313" key="1">
    <source>
        <dbReference type="EMBL" id="KAJ2985035.1"/>
    </source>
</evidence>
<keyword evidence="2" id="KW-1185">Reference proteome</keyword>
<gene>
    <name evidence="1" type="ORF">NUW58_g5747</name>
</gene>